<dbReference type="PANTHER" id="PTHR34477:SF5">
    <property type="entry name" value="BSL5627 PROTEIN"/>
    <property type="match status" value="1"/>
</dbReference>
<feature type="domain" description="GIY-YIG" evidence="2">
    <location>
        <begin position="1"/>
        <end position="74"/>
    </location>
</feature>
<dbReference type="InterPro" id="IPR000305">
    <property type="entry name" value="GIY-YIG_endonuc"/>
</dbReference>
<dbReference type="PANTHER" id="PTHR34477">
    <property type="entry name" value="UPF0213 PROTEIN YHBQ"/>
    <property type="match status" value="1"/>
</dbReference>
<sequence length="91" mass="10668">MCIYFFSKANGTLYTGVTSDLPKRIYEHKNKITKGFSAKYNVDKLGYYEIYDDIKDAIAREKQIKAGSRQKKLDLIESFNPQWEDLYESLL</sequence>
<evidence type="ECO:0000259" key="2">
    <source>
        <dbReference type="PROSITE" id="PS50164"/>
    </source>
</evidence>
<dbReference type="Gene3D" id="3.40.1440.10">
    <property type="entry name" value="GIY-YIG endonuclease"/>
    <property type="match status" value="1"/>
</dbReference>
<protein>
    <submittedName>
        <fullName evidence="3">GIY-YIG nuclease family protein</fullName>
    </submittedName>
</protein>
<evidence type="ECO:0000256" key="1">
    <source>
        <dbReference type="ARBA" id="ARBA00007435"/>
    </source>
</evidence>
<dbReference type="InterPro" id="IPR035901">
    <property type="entry name" value="GIY-YIG_endonuc_sf"/>
</dbReference>
<dbReference type="Pfam" id="PF01541">
    <property type="entry name" value="GIY-YIG"/>
    <property type="match status" value="1"/>
</dbReference>
<dbReference type="InterPro" id="IPR050190">
    <property type="entry name" value="UPF0213_domain"/>
</dbReference>
<dbReference type="RefSeq" id="WP_300448207.1">
    <property type="nucleotide sequence ID" value="NZ_CP145316.1"/>
</dbReference>
<proteinExistence type="inferred from homology"/>
<comment type="similarity">
    <text evidence="1">Belongs to the UPF0213 family.</text>
</comment>
<dbReference type="PROSITE" id="PS50164">
    <property type="entry name" value="GIY_YIG"/>
    <property type="match status" value="1"/>
</dbReference>
<gene>
    <name evidence="3" type="ORF">V3I05_09330</name>
</gene>
<organism evidence="3 4">
    <name type="scientific">Helicobacter mastomyrinus</name>
    <dbReference type="NCBI Taxonomy" id="287948"/>
    <lineage>
        <taxon>Bacteria</taxon>
        <taxon>Pseudomonadati</taxon>
        <taxon>Campylobacterota</taxon>
        <taxon>Epsilonproteobacteria</taxon>
        <taxon>Campylobacterales</taxon>
        <taxon>Helicobacteraceae</taxon>
        <taxon>Helicobacter</taxon>
    </lineage>
</organism>
<evidence type="ECO:0000313" key="4">
    <source>
        <dbReference type="Proteomes" id="UP001434737"/>
    </source>
</evidence>
<accession>A0ABZ3F5Q9</accession>
<dbReference type="EMBL" id="CP145316">
    <property type="protein sequence ID" value="XAM17877.1"/>
    <property type="molecule type" value="Genomic_DNA"/>
</dbReference>
<dbReference type="CDD" id="cd10448">
    <property type="entry name" value="GIY-YIG_unchar_3"/>
    <property type="match status" value="1"/>
</dbReference>
<reference evidence="3 4" key="1">
    <citation type="submission" date="2024-02" db="EMBL/GenBank/DDBJ databases">
        <title>Genome and pathogenicity analysis of Helicobacter mastomyrinus isolated from mice.</title>
        <authorList>
            <person name="Zhu L."/>
        </authorList>
    </citation>
    <scope>NUCLEOTIDE SEQUENCE [LARGE SCALE GENOMIC DNA]</scope>
    <source>
        <strain evidence="3 4">Hm-17</strain>
    </source>
</reference>
<name>A0ABZ3F5Q9_9HELI</name>
<dbReference type="Proteomes" id="UP001434737">
    <property type="component" value="Chromosome"/>
</dbReference>
<dbReference type="SUPFAM" id="SSF82771">
    <property type="entry name" value="GIY-YIG endonuclease"/>
    <property type="match status" value="1"/>
</dbReference>
<keyword evidence="4" id="KW-1185">Reference proteome</keyword>
<evidence type="ECO:0000313" key="3">
    <source>
        <dbReference type="EMBL" id="XAM17877.1"/>
    </source>
</evidence>